<keyword evidence="1 3" id="KW-0689">Ribosomal protein</keyword>
<organism evidence="4 5">
    <name type="scientific">Thermofilum adornatum 1505</name>
    <dbReference type="NCBI Taxonomy" id="697581"/>
    <lineage>
        <taxon>Archaea</taxon>
        <taxon>Thermoproteota</taxon>
        <taxon>Thermoprotei</taxon>
        <taxon>Thermofilales</taxon>
        <taxon>Thermofilaceae</taxon>
        <taxon>Thermofilum</taxon>
    </lineage>
</organism>
<reference evidence="5" key="1">
    <citation type="book" date="2010" name="EXTREMOPHILES" publisher="0:0-0">
        <title>Complete genome sequences of ten hyperthermophilic archaea reveal their metabolic capabilities and possible ecological roles.</title>
        <editorList>
            <person name="?"/>
        </editorList>
        <authorList>
            <person name="Ravin N.V."/>
            <person name="Mardanov A.V."/>
            <person name="Bonch-Osmolovskaya E.A."/>
            <person name="Skryabin K.G."/>
        </authorList>
    </citation>
    <scope>NUCLEOTIDE SEQUENCE [LARGE SCALE GENOMIC DNA]</scope>
    <source>
        <strain evidence="5">1505</strain>
    </source>
</reference>
<accession>A0A3G1A481</accession>
<evidence type="ECO:0000313" key="4">
    <source>
        <dbReference type="EMBL" id="AJB41146.1"/>
    </source>
</evidence>
<gene>
    <name evidence="3" type="primary">rpl13e</name>
    <name evidence="4" type="ORF">TCARB_0068</name>
</gene>
<dbReference type="AlphaFoldDB" id="A0A3G1A481"/>
<proteinExistence type="inferred from homology"/>
<protein>
    <recommendedName>
        <fullName evidence="3">Large ribosomal subunit protein eL13</fullName>
    </recommendedName>
</protein>
<dbReference type="HAMAP" id="MF_00499">
    <property type="entry name" value="Ribosomal_eL13"/>
    <property type="match status" value="1"/>
</dbReference>
<dbReference type="GO" id="GO:1990904">
    <property type="term" value="C:ribonucleoprotein complex"/>
    <property type="evidence" value="ECO:0007669"/>
    <property type="project" value="UniProtKB-KW"/>
</dbReference>
<sequence length="173" mass="19526">MRKIYLKNKSPGIGAIMSGQEPLQTPTPTVNTVKLRIYGGIPPRETKIGKGFSIGEINALGLTVKEARLLGIRVDTRRKTTHEENINLLRAWLAKLKEHLEAGGAPPKPAFALTLQAKPDPGRVFKGKTMSGRKMRGLLAIKYRHTHHRKWKKKQLERIHKRRHEATRHKGGD</sequence>
<comment type="similarity">
    <text evidence="3">Belongs to the eukaryotic ribosomal protein eL13 family.</text>
</comment>
<evidence type="ECO:0000256" key="2">
    <source>
        <dbReference type="ARBA" id="ARBA00023274"/>
    </source>
</evidence>
<evidence type="ECO:0000256" key="1">
    <source>
        <dbReference type="ARBA" id="ARBA00022980"/>
    </source>
</evidence>
<evidence type="ECO:0000313" key="5">
    <source>
        <dbReference type="Proteomes" id="UP000266720"/>
    </source>
</evidence>
<dbReference type="Proteomes" id="UP000266720">
    <property type="component" value="Chromosome"/>
</dbReference>
<dbReference type="InterPro" id="IPR001380">
    <property type="entry name" value="Ribosomal_eL13"/>
</dbReference>
<keyword evidence="2 3" id="KW-0687">Ribonucleoprotein</keyword>
<dbReference type="GO" id="GO:0006412">
    <property type="term" value="P:translation"/>
    <property type="evidence" value="ECO:0007669"/>
    <property type="project" value="UniProtKB-UniRule"/>
</dbReference>
<evidence type="ECO:0000256" key="3">
    <source>
        <dbReference type="HAMAP-Rule" id="MF_00499"/>
    </source>
</evidence>
<dbReference type="GO" id="GO:0003735">
    <property type="term" value="F:structural constituent of ribosome"/>
    <property type="evidence" value="ECO:0007669"/>
    <property type="project" value="InterPro"/>
</dbReference>
<dbReference type="EMBL" id="CP007493">
    <property type="protein sequence ID" value="AJB41146.1"/>
    <property type="molecule type" value="Genomic_DNA"/>
</dbReference>
<name>A0A3G1A481_9CREN</name>
<dbReference type="Pfam" id="PF01294">
    <property type="entry name" value="Ribosomal_L13e"/>
    <property type="match status" value="1"/>
</dbReference>
<dbReference type="GO" id="GO:0005840">
    <property type="term" value="C:ribosome"/>
    <property type="evidence" value="ECO:0007669"/>
    <property type="project" value="UniProtKB-KW"/>
</dbReference>
<dbReference type="STRING" id="697581.TCARB_0068"/>
<dbReference type="KEGG" id="tcb:TCARB_0068"/>